<feature type="region of interest" description="Disordered" evidence="9">
    <location>
        <begin position="77"/>
        <end position="112"/>
    </location>
</feature>
<evidence type="ECO:0000256" key="6">
    <source>
        <dbReference type="ARBA" id="ARBA00023034"/>
    </source>
</evidence>
<evidence type="ECO:0000256" key="4">
    <source>
        <dbReference type="ARBA" id="ARBA00022448"/>
    </source>
</evidence>
<evidence type="ECO:0000256" key="9">
    <source>
        <dbReference type="SAM" id="MobiDB-lite"/>
    </source>
</evidence>
<evidence type="ECO:0000256" key="1">
    <source>
        <dbReference type="ARBA" id="ARBA00004395"/>
    </source>
</evidence>
<gene>
    <name evidence="11" type="ORF">TSOC_003943</name>
</gene>
<dbReference type="PANTHER" id="PTHR12961">
    <property type="entry name" value="CONSERVED OLIGOMERIC GOLGI COMPLEX COMPONENT 2"/>
    <property type="match status" value="1"/>
</dbReference>
<evidence type="ECO:0000313" key="12">
    <source>
        <dbReference type="Proteomes" id="UP000236333"/>
    </source>
</evidence>
<dbReference type="Proteomes" id="UP000236333">
    <property type="component" value="Unassembled WGS sequence"/>
</dbReference>
<evidence type="ECO:0000313" key="11">
    <source>
        <dbReference type="EMBL" id="PNH09417.1"/>
    </source>
</evidence>
<proteinExistence type="inferred from homology"/>
<dbReference type="EMBL" id="PGGS01000091">
    <property type="protein sequence ID" value="PNH09417.1"/>
    <property type="molecule type" value="Genomic_DNA"/>
</dbReference>
<feature type="compositionally biased region" description="Polar residues" evidence="9">
    <location>
        <begin position="101"/>
        <end position="112"/>
    </location>
</feature>
<dbReference type="AlphaFoldDB" id="A0A2J8AA69"/>
<dbReference type="GO" id="GO:0007030">
    <property type="term" value="P:Golgi organization"/>
    <property type="evidence" value="ECO:0007669"/>
    <property type="project" value="InterPro"/>
</dbReference>
<dbReference type="GO" id="GO:0000139">
    <property type="term" value="C:Golgi membrane"/>
    <property type="evidence" value="ECO:0007669"/>
    <property type="project" value="UniProtKB-SubCell"/>
</dbReference>
<protein>
    <recommendedName>
        <fullName evidence="3">Conserved oligomeric Golgi complex subunit 2</fullName>
    </recommendedName>
    <alternativeName>
        <fullName evidence="8">Component of oligomeric Golgi complex 2</fullName>
    </alternativeName>
</protein>
<organism evidence="11 12">
    <name type="scientific">Tetrabaena socialis</name>
    <dbReference type="NCBI Taxonomy" id="47790"/>
    <lineage>
        <taxon>Eukaryota</taxon>
        <taxon>Viridiplantae</taxon>
        <taxon>Chlorophyta</taxon>
        <taxon>core chlorophytes</taxon>
        <taxon>Chlorophyceae</taxon>
        <taxon>CS clade</taxon>
        <taxon>Chlamydomonadales</taxon>
        <taxon>Tetrabaenaceae</taxon>
        <taxon>Tetrabaena</taxon>
    </lineage>
</organism>
<dbReference type="OrthoDB" id="332281at2759"/>
<keyword evidence="4" id="KW-0813">Transport</keyword>
<sequence length="112" mass="12094">MRAKVAAIRKRVAEGEGSVNSVPLATLQSELNTYLATLKTKLVEVINEDYSDYVGLSGRLANVEGSVVRMRKPLLELRVTGSPKPPNHQAGLGPQKDRPPQEQTAGAQKTNS</sequence>
<dbReference type="GO" id="GO:0015031">
    <property type="term" value="P:protein transport"/>
    <property type="evidence" value="ECO:0007669"/>
    <property type="project" value="UniProtKB-KW"/>
</dbReference>
<dbReference type="PANTHER" id="PTHR12961:SF0">
    <property type="entry name" value="CONSERVED OLIGOMERIC GOLGI COMPLEX SUBUNIT 2"/>
    <property type="match status" value="1"/>
</dbReference>
<comment type="similarity">
    <text evidence="2">Belongs to the COG2 family.</text>
</comment>
<dbReference type="InterPro" id="IPR024602">
    <property type="entry name" value="COG_su2_N"/>
</dbReference>
<accession>A0A2J8AA69</accession>
<keyword evidence="5" id="KW-0653">Protein transport</keyword>
<dbReference type="GO" id="GO:0006891">
    <property type="term" value="P:intra-Golgi vesicle-mediated transport"/>
    <property type="evidence" value="ECO:0007669"/>
    <property type="project" value="TreeGrafter"/>
</dbReference>
<dbReference type="GO" id="GO:0017119">
    <property type="term" value="C:Golgi transport complex"/>
    <property type="evidence" value="ECO:0007669"/>
    <property type="project" value="TreeGrafter"/>
</dbReference>
<keyword evidence="12" id="KW-1185">Reference proteome</keyword>
<evidence type="ECO:0000256" key="5">
    <source>
        <dbReference type="ARBA" id="ARBA00022927"/>
    </source>
</evidence>
<comment type="subcellular location">
    <subcellularLocation>
        <location evidence="1">Golgi apparatus membrane</location>
        <topology evidence="1">Peripheral membrane protein</topology>
    </subcellularLocation>
</comment>
<evidence type="ECO:0000256" key="8">
    <source>
        <dbReference type="ARBA" id="ARBA00031344"/>
    </source>
</evidence>
<reference evidence="11 12" key="1">
    <citation type="journal article" date="2017" name="Mol. Biol. Evol.">
        <title>The 4-celled Tetrabaena socialis nuclear genome reveals the essential components for genetic control of cell number at the origin of multicellularity in the volvocine lineage.</title>
        <authorList>
            <person name="Featherston J."/>
            <person name="Arakaki Y."/>
            <person name="Hanschen E.R."/>
            <person name="Ferris P.J."/>
            <person name="Michod R.E."/>
            <person name="Olson B.J.S.C."/>
            <person name="Nozaki H."/>
            <person name="Durand P.M."/>
        </authorList>
    </citation>
    <scope>NUCLEOTIDE SEQUENCE [LARGE SCALE GENOMIC DNA]</scope>
    <source>
        <strain evidence="11 12">NIES-571</strain>
    </source>
</reference>
<evidence type="ECO:0000256" key="7">
    <source>
        <dbReference type="ARBA" id="ARBA00023136"/>
    </source>
</evidence>
<keyword evidence="6" id="KW-0333">Golgi apparatus</keyword>
<comment type="caution">
    <text evidence="11">The sequence shown here is derived from an EMBL/GenBank/DDBJ whole genome shotgun (WGS) entry which is preliminary data.</text>
</comment>
<keyword evidence="7" id="KW-0472">Membrane</keyword>
<evidence type="ECO:0000259" key="10">
    <source>
        <dbReference type="Pfam" id="PF06148"/>
    </source>
</evidence>
<evidence type="ECO:0000256" key="3">
    <source>
        <dbReference type="ARBA" id="ARBA00020977"/>
    </source>
</evidence>
<evidence type="ECO:0000256" key="2">
    <source>
        <dbReference type="ARBA" id="ARBA00007603"/>
    </source>
</evidence>
<dbReference type="Pfam" id="PF06148">
    <property type="entry name" value="COG2_N"/>
    <property type="match status" value="1"/>
</dbReference>
<feature type="domain" description="Conserved oligomeric Golgi complex subunit 2 N-terminal" evidence="10">
    <location>
        <begin position="20"/>
        <end position="71"/>
    </location>
</feature>
<dbReference type="InterPro" id="IPR009316">
    <property type="entry name" value="COG2"/>
</dbReference>
<name>A0A2J8AA69_9CHLO</name>